<dbReference type="EMBL" id="KY523104">
    <property type="protein sequence ID" value="QKU35277.1"/>
    <property type="molecule type" value="Genomic_DNA"/>
</dbReference>
<feature type="region of interest" description="Disordered" evidence="1">
    <location>
        <begin position="1"/>
        <end position="20"/>
    </location>
</feature>
<dbReference type="GeneID" id="80518700"/>
<sequence length="192" mass="21638">MEVSEEKTQTNVQTPEAETETSKKYGDVAFIDGDVSKLRLITIPQGINLYYGSQTKNSFDPTDIKLSDGTLLALFSNSPKLSSDVFMNCSNFPVTNGYLHQFVTKSDIPYIQMISSSTIDRNTNLKSLDAQYCQKPDNPRLNGFAYPIKNMTMTEEVYDYIIGLCNPNQYISYVSTTICVNPYRLSDPINIF</sequence>
<dbReference type="KEGG" id="vg:80518700"/>
<reference evidence="2" key="1">
    <citation type="submission" date="2017-01" db="EMBL/GenBank/DDBJ databases">
        <authorList>
            <person name="Assis F.L."/>
            <person name="Abrahao J.S."/>
            <person name="Silva L."/>
            <person name="Khalil J.B."/>
            <person name="Rodrigues R."/>
            <person name="Silva L.S."/>
            <person name="Arantes T."/>
            <person name="Boratto P."/>
            <person name="Andrade M."/>
            <person name="Kroon E.G."/>
            <person name="Ribeiro B."/>
            <person name="Bergier I."/>
            <person name="Seligmann H."/>
            <person name="Ghigo E."/>
            <person name="Colson P."/>
            <person name="Levasseur A."/>
            <person name="Raoult D."/>
            <person name="Scola B.L."/>
        </authorList>
    </citation>
    <scope>NUCLEOTIDE SEQUENCE</scope>
    <source>
        <strain evidence="2">Soda lake</strain>
    </source>
</reference>
<evidence type="ECO:0000256" key="1">
    <source>
        <dbReference type="SAM" id="MobiDB-lite"/>
    </source>
</evidence>
<proteinExistence type="predicted"/>
<reference evidence="2" key="2">
    <citation type="journal article" date="2018" name="Nat. Commun.">
        <title>Tailed giant Tupanvirus possesses the most complete translational apparatus of the known virosphere.</title>
        <authorList>
            <person name="Abrahao J."/>
            <person name="Silva L."/>
            <person name="Silva L.S."/>
            <person name="Khalil J.Y.B."/>
            <person name="Rodrigues R."/>
            <person name="Arantes T."/>
            <person name="Assis F."/>
            <person name="Boratto P."/>
            <person name="Andrade M."/>
            <person name="Kroon E.G."/>
            <person name="Ribeiro B."/>
            <person name="Bergier I."/>
            <person name="Seligmann H."/>
            <person name="Ghigo E."/>
            <person name="Colson P."/>
            <person name="Levasseur A."/>
            <person name="Kroemer G."/>
            <person name="Raoult D."/>
            <person name="La Scola B."/>
        </authorList>
    </citation>
    <scope>NUCLEOTIDE SEQUENCE [LARGE SCALE GENOMIC DNA]</scope>
    <source>
        <strain evidence="2">Soda lake</strain>
    </source>
</reference>
<dbReference type="RefSeq" id="YP_010781936.1">
    <property type="nucleotide sequence ID" value="NC_075039.1"/>
</dbReference>
<protein>
    <submittedName>
        <fullName evidence="2">Putative orfan</fullName>
    </submittedName>
</protein>
<name>A0A6N1NRX6_9VIRU</name>
<organism evidence="2">
    <name type="scientific">Tupanvirus soda lake</name>
    <dbReference type="NCBI Taxonomy" id="2126985"/>
    <lineage>
        <taxon>Viruses</taxon>
        <taxon>Varidnaviria</taxon>
        <taxon>Bamfordvirae</taxon>
        <taxon>Nucleocytoviricota</taxon>
        <taxon>Megaviricetes</taxon>
        <taxon>Imitervirales</taxon>
        <taxon>Mimiviridae</taxon>
        <taxon>Megamimivirinae</taxon>
        <taxon>Tupanvirus</taxon>
        <taxon>Tupanvirus salinum</taxon>
    </lineage>
</organism>
<accession>A0A6N1NRX6</accession>
<evidence type="ECO:0000313" key="2">
    <source>
        <dbReference type="EMBL" id="QKU35277.1"/>
    </source>
</evidence>